<reference evidence="1 2" key="1">
    <citation type="submission" date="2015-03" db="EMBL/GenBank/DDBJ databases">
        <title>Genome assembly of Sandaracinus amylolyticus DSM 53668.</title>
        <authorList>
            <person name="Sharma G."/>
            <person name="Subramanian S."/>
        </authorList>
    </citation>
    <scope>NUCLEOTIDE SEQUENCE [LARGE SCALE GENOMIC DNA]</scope>
    <source>
        <strain evidence="1 2">DSM 53668</strain>
    </source>
</reference>
<evidence type="ECO:0000313" key="1">
    <source>
        <dbReference type="EMBL" id="AKF03170.1"/>
    </source>
</evidence>
<name>A0A0F6YFV8_9BACT</name>
<evidence type="ECO:0008006" key="3">
    <source>
        <dbReference type="Google" id="ProtNLM"/>
    </source>
</evidence>
<dbReference type="AlphaFoldDB" id="A0A0F6YFV8"/>
<dbReference type="STRING" id="927083.DB32_000319"/>
<dbReference type="RefSeq" id="WP_053230636.1">
    <property type="nucleotide sequence ID" value="NZ_CP011125.1"/>
</dbReference>
<evidence type="ECO:0000313" key="2">
    <source>
        <dbReference type="Proteomes" id="UP000034883"/>
    </source>
</evidence>
<proteinExistence type="predicted"/>
<dbReference type="OrthoDB" id="5509950at2"/>
<protein>
    <recommendedName>
        <fullName evidence="3">APCDD1 domain-containing protein</fullName>
    </recommendedName>
</protein>
<gene>
    <name evidence="1" type="ORF">DB32_000319</name>
</gene>
<dbReference type="Proteomes" id="UP000034883">
    <property type="component" value="Chromosome"/>
</dbReference>
<keyword evidence="2" id="KW-1185">Reference proteome</keyword>
<dbReference type="KEGG" id="samy:DB32_000319"/>
<dbReference type="EMBL" id="CP011125">
    <property type="protein sequence ID" value="AKF03170.1"/>
    <property type="molecule type" value="Genomic_DNA"/>
</dbReference>
<sequence>MTPATSASPRDPRRARRRRRISLLVAATCFASAWLVPSLGHGTIEEQRARLPPAAECEDEYVAGVWRSHTYSEVYRDWTVFTLTIRRVPGQPGQLVGTIQNHQWSGTPQDEEPPPCSHGGYDWIVSMDARGSVTPDNRVFFGGIGMWRLDEVRCQGGPGGYNLDNFTGVIDPSILEFQSVNNDGGRAVDEPAVFRRIRCPPVESAQSPTVNPRPPAFYPEMRGCGWL</sequence>
<organism evidence="1 2">
    <name type="scientific">Sandaracinus amylolyticus</name>
    <dbReference type="NCBI Taxonomy" id="927083"/>
    <lineage>
        <taxon>Bacteria</taxon>
        <taxon>Pseudomonadati</taxon>
        <taxon>Myxococcota</taxon>
        <taxon>Polyangia</taxon>
        <taxon>Polyangiales</taxon>
        <taxon>Sandaracinaceae</taxon>
        <taxon>Sandaracinus</taxon>
    </lineage>
</organism>
<accession>A0A0F6YFV8</accession>